<keyword evidence="2" id="KW-1185">Reference proteome</keyword>
<dbReference type="STRING" id="322095.HMPREF3185_00321"/>
<protein>
    <submittedName>
        <fullName evidence="1">Uncharacterized protein</fullName>
    </submittedName>
</protein>
<organism evidence="1 2">
    <name type="scientific">Porphyromonas somerae</name>
    <dbReference type="NCBI Taxonomy" id="322095"/>
    <lineage>
        <taxon>Bacteria</taxon>
        <taxon>Pseudomonadati</taxon>
        <taxon>Bacteroidota</taxon>
        <taxon>Bacteroidia</taxon>
        <taxon>Bacteroidales</taxon>
        <taxon>Porphyromonadaceae</taxon>
        <taxon>Porphyromonas</taxon>
    </lineage>
</organism>
<sequence length="40" mass="4776">MSNRSFVLQRYGTPRYLIPEGRMNRIGRWANLYSFTRGPI</sequence>
<proteinExistence type="predicted"/>
<reference evidence="2" key="1">
    <citation type="submission" date="2016-01" db="EMBL/GenBank/DDBJ databases">
        <authorList>
            <person name="Mitreva M."/>
            <person name="Pepin K.H."/>
            <person name="Mihindukulasuriya K.A."/>
            <person name="Fulton R."/>
            <person name="Fronick C."/>
            <person name="O'Laughlin M."/>
            <person name="Miner T."/>
            <person name="Herter B."/>
            <person name="Rosa B.A."/>
            <person name="Cordes M."/>
            <person name="Tomlinson C."/>
            <person name="Wollam A."/>
            <person name="Palsikar V.B."/>
            <person name="Mardis E.R."/>
            <person name="Wilson R.K."/>
        </authorList>
    </citation>
    <scope>NUCLEOTIDE SEQUENCE [LARGE SCALE GENOMIC DNA]</scope>
    <source>
        <strain evidence="2">KA00683</strain>
    </source>
</reference>
<accession>A0A134BDH7</accession>
<dbReference type="Proteomes" id="UP000070224">
    <property type="component" value="Unassembled WGS sequence"/>
</dbReference>
<dbReference type="AlphaFoldDB" id="A0A134BDH7"/>
<evidence type="ECO:0000313" key="2">
    <source>
        <dbReference type="Proteomes" id="UP000070224"/>
    </source>
</evidence>
<dbReference type="PATRIC" id="fig|322095.3.peg.317"/>
<name>A0A134BDH7_9PORP</name>
<gene>
    <name evidence="1" type="ORF">HMPREF3185_00321</name>
</gene>
<evidence type="ECO:0000313" key="1">
    <source>
        <dbReference type="EMBL" id="KXB77978.1"/>
    </source>
</evidence>
<comment type="caution">
    <text evidence="1">The sequence shown here is derived from an EMBL/GenBank/DDBJ whole genome shotgun (WGS) entry which is preliminary data.</text>
</comment>
<dbReference type="EMBL" id="LSDK01000021">
    <property type="protein sequence ID" value="KXB77978.1"/>
    <property type="molecule type" value="Genomic_DNA"/>
</dbReference>